<organism evidence="2 3">
    <name type="scientific">Streptomyces bathyalis</name>
    <dbReference type="NCBI Taxonomy" id="2710756"/>
    <lineage>
        <taxon>Bacteria</taxon>
        <taxon>Bacillati</taxon>
        <taxon>Actinomycetota</taxon>
        <taxon>Actinomycetes</taxon>
        <taxon>Kitasatosporales</taxon>
        <taxon>Streptomycetaceae</taxon>
        <taxon>Streptomyces</taxon>
    </lineage>
</organism>
<dbReference type="Pfam" id="PF01636">
    <property type="entry name" value="APH"/>
    <property type="match status" value="1"/>
</dbReference>
<feature type="domain" description="Aminoglycoside phosphotransferase" evidence="1">
    <location>
        <begin position="75"/>
        <end position="253"/>
    </location>
</feature>
<protein>
    <submittedName>
        <fullName evidence="2">Aminoglycoside phosphotransferase family protein</fullName>
    </submittedName>
</protein>
<dbReference type="GO" id="GO:0016740">
    <property type="term" value="F:transferase activity"/>
    <property type="evidence" value="ECO:0007669"/>
    <property type="project" value="UniProtKB-KW"/>
</dbReference>
<dbReference type="Gene3D" id="3.90.1200.10">
    <property type="match status" value="1"/>
</dbReference>
<accession>A0A7T1TDT6</accession>
<evidence type="ECO:0000313" key="3">
    <source>
        <dbReference type="Proteomes" id="UP000595046"/>
    </source>
</evidence>
<evidence type="ECO:0000313" key="2">
    <source>
        <dbReference type="EMBL" id="QPP11100.1"/>
    </source>
</evidence>
<dbReference type="InterPro" id="IPR002575">
    <property type="entry name" value="Aminoglycoside_PTrfase"/>
</dbReference>
<dbReference type="AlphaFoldDB" id="A0A7T1TDT6"/>
<dbReference type="KEGG" id="sbat:G4Z16_29150"/>
<sequence length="316" mass="32554">MLADRPDGTVVGWGDVVAKAHPAASEAGVRELTVRLSVAAHPRLTGIMLAPLAPGGSPAEPTTETRPLLLDGERPVTVWPRGEPVDPDAPDAAPWEAAGTLLARLHSVPADALAAQLPGPLPAMRGPAKAARAVERMRTALGDGTAAPALTAAAVAAEAAWATLPAWCRDEEPQEPSTAGTLCHGDFHLGQLIRHPAGGGPWQLIDVDDLGLGDPAWDLARPAAWFATGLLPAASWSTFLHAYQAESGTEAVDPWPRLDAPARALTVQTAAIAVAKAHAARRPLDEAEEECAAACDRIAAAASGQPGDPGFSLDSQ</sequence>
<evidence type="ECO:0000259" key="1">
    <source>
        <dbReference type="Pfam" id="PF01636"/>
    </source>
</evidence>
<dbReference type="EMBL" id="CP048882">
    <property type="protein sequence ID" value="QPP11100.1"/>
    <property type="molecule type" value="Genomic_DNA"/>
</dbReference>
<proteinExistence type="predicted"/>
<reference evidence="3" key="1">
    <citation type="submission" date="2020-02" db="EMBL/GenBank/DDBJ databases">
        <title>Streptomyces sp. ASO4wet.</title>
        <authorList>
            <person name="Risdian C."/>
            <person name="Landwehr W."/>
            <person name="Schupp P."/>
            <person name="Wink J."/>
        </authorList>
    </citation>
    <scope>NUCLEOTIDE SEQUENCE [LARGE SCALE GENOMIC DNA]</scope>
    <source>
        <strain evidence="3">ASO4wet</strain>
    </source>
</reference>
<keyword evidence="3" id="KW-1185">Reference proteome</keyword>
<gene>
    <name evidence="2" type="ORF">G4Z16_29150</name>
</gene>
<keyword evidence="2" id="KW-0808">Transferase</keyword>
<dbReference type="Proteomes" id="UP000595046">
    <property type="component" value="Chromosome"/>
</dbReference>
<dbReference type="SUPFAM" id="SSF56112">
    <property type="entry name" value="Protein kinase-like (PK-like)"/>
    <property type="match status" value="1"/>
</dbReference>
<dbReference type="InterPro" id="IPR011009">
    <property type="entry name" value="Kinase-like_dom_sf"/>
</dbReference>
<name>A0A7T1TDT6_9ACTN</name>